<proteinExistence type="predicted"/>
<dbReference type="EMBL" id="JAQNDL010000002">
    <property type="protein sequence ID" value="MDC0719895.1"/>
    <property type="molecule type" value="Genomic_DNA"/>
</dbReference>
<dbReference type="Proteomes" id="UP001221686">
    <property type="component" value="Unassembled WGS sequence"/>
</dbReference>
<evidence type="ECO:0000313" key="2">
    <source>
        <dbReference type="Proteomes" id="UP001221686"/>
    </source>
</evidence>
<keyword evidence="2" id="KW-1185">Reference proteome</keyword>
<reference evidence="1 2" key="1">
    <citation type="submission" date="2022-11" db="EMBL/GenBank/DDBJ databases">
        <title>Minimal conservation of predation-associated metabolite biosynthetic gene clusters underscores biosynthetic potential of Myxococcota including descriptions for ten novel species: Archangium lansinium sp. nov., Myxococcus landrumus sp. nov., Nannocystis bai.</title>
        <authorList>
            <person name="Ahearne A."/>
            <person name="Stevens C."/>
            <person name="Dowd S."/>
        </authorList>
    </citation>
    <scope>NUCLEOTIDE SEQUENCE [LARGE SCALE GENOMIC DNA]</scope>
    <source>
        <strain evidence="1 2">BB15-2</strain>
    </source>
</reference>
<dbReference type="RefSeq" id="WP_272088394.1">
    <property type="nucleotide sequence ID" value="NZ_JAQNDL010000002.1"/>
</dbReference>
<evidence type="ECO:0000313" key="1">
    <source>
        <dbReference type="EMBL" id="MDC0719895.1"/>
    </source>
</evidence>
<sequence>MRGQLAILGALALFHALSVRARSRTRLSSAALSTYSKAQDTNTTTLW</sequence>
<name>A0ABT5E291_9BACT</name>
<comment type="caution">
    <text evidence="1">The sequence shown here is derived from an EMBL/GenBank/DDBJ whole genome shotgun (WGS) entry which is preliminary data.</text>
</comment>
<organism evidence="1 2">
    <name type="scientific">Nannocystis bainbridge</name>
    <dbReference type="NCBI Taxonomy" id="2995303"/>
    <lineage>
        <taxon>Bacteria</taxon>
        <taxon>Pseudomonadati</taxon>
        <taxon>Myxococcota</taxon>
        <taxon>Polyangia</taxon>
        <taxon>Nannocystales</taxon>
        <taxon>Nannocystaceae</taxon>
        <taxon>Nannocystis</taxon>
    </lineage>
</organism>
<accession>A0ABT5E291</accession>
<protein>
    <submittedName>
        <fullName evidence="1">Uncharacterized protein</fullName>
    </submittedName>
</protein>
<gene>
    <name evidence="1" type="ORF">POL25_23550</name>
</gene>